<name>A0A6G0TAG8_APHGL</name>
<feature type="compositionally biased region" description="Basic residues" evidence="1">
    <location>
        <begin position="228"/>
        <end position="240"/>
    </location>
</feature>
<evidence type="ECO:0000313" key="3">
    <source>
        <dbReference type="Proteomes" id="UP000475862"/>
    </source>
</evidence>
<feature type="compositionally biased region" description="Basic and acidic residues" evidence="1">
    <location>
        <begin position="164"/>
        <end position="188"/>
    </location>
</feature>
<dbReference type="OrthoDB" id="6607192at2759"/>
<organism evidence="2 3">
    <name type="scientific">Aphis glycines</name>
    <name type="common">Soybean aphid</name>
    <dbReference type="NCBI Taxonomy" id="307491"/>
    <lineage>
        <taxon>Eukaryota</taxon>
        <taxon>Metazoa</taxon>
        <taxon>Ecdysozoa</taxon>
        <taxon>Arthropoda</taxon>
        <taxon>Hexapoda</taxon>
        <taxon>Insecta</taxon>
        <taxon>Pterygota</taxon>
        <taxon>Neoptera</taxon>
        <taxon>Paraneoptera</taxon>
        <taxon>Hemiptera</taxon>
        <taxon>Sternorrhyncha</taxon>
        <taxon>Aphidomorpha</taxon>
        <taxon>Aphidoidea</taxon>
        <taxon>Aphididae</taxon>
        <taxon>Aphidini</taxon>
        <taxon>Aphis</taxon>
        <taxon>Aphis</taxon>
    </lineage>
</organism>
<proteinExistence type="predicted"/>
<dbReference type="Proteomes" id="UP000475862">
    <property type="component" value="Unassembled WGS sequence"/>
</dbReference>
<evidence type="ECO:0000256" key="1">
    <source>
        <dbReference type="SAM" id="MobiDB-lite"/>
    </source>
</evidence>
<gene>
    <name evidence="2" type="ORF">AGLY_012102</name>
</gene>
<dbReference type="EMBL" id="VYZN01000048">
    <property type="protein sequence ID" value="KAE9528531.1"/>
    <property type="molecule type" value="Genomic_DNA"/>
</dbReference>
<feature type="compositionally biased region" description="Low complexity" evidence="1">
    <location>
        <begin position="189"/>
        <end position="198"/>
    </location>
</feature>
<protein>
    <submittedName>
        <fullName evidence="2">Uncharacterized protein</fullName>
    </submittedName>
</protein>
<accession>A0A6G0TAG8</accession>
<feature type="compositionally biased region" description="Basic and acidic residues" evidence="1">
    <location>
        <begin position="212"/>
        <end position="223"/>
    </location>
</feature>
<dbReference type="AlphaFoldDB" id="A0A6G0TAG8"/>
<feature type="region of interest" description="Disordered" evidence="1">
    <location>
        <begin position="164"/>
        <end position="242"/>
    </location>
</feature>
<reference evidence="2 3" key="1">
    <citation type="submission" date="2019-08" db="EMBL/GenBank/DDBJ databases">
        <title>The genome of the soybean aphid Biotype 1, its phylome, world population structure and adaptation to the North American continent.</title>
        <authorList>
            <person name="Giordano R."/>
            <person name="Donthu R.K."/>
            <person name="Hernandez A.G."/>
            <person name="Wright C.L."/>
            <person name="Zimin A.V."/>
        </authorList>
    </citation>
    <scope>NUCLEOTIDE SEQUENCE [LARGE SCALE GENOMIC DNA]</scope>
    <source>
        <tissue evidence="2">Whole aphids</tissue>
    </source>
</reference>
<sequence>MNNNSTKPNCLVKNNDIDLKPIFLSNSVYEFCDDKENVDDQLTIWGLDNMNSNDTRKLMFDMNFNEYSDNLNFEEPILNNKQCNCDCTTTWEQLKQTFELTDEEILKGSDIINCMLTDDIFNSLPIDCNDDQVDNLDDFQWDTQLLDFNDIDQYQNENIAEKEKELKMVNEPEVKSTNKKSTKPESKQKNVTQKNTTKPNEKKGVDTIVETNKPRQETIKNENQKQNIKNKSKSPKKKTKRCTENELVVLNNTKEENRIMNMKYVYTFGEDYRGGIKYGHKNCVNFWMPIPHNKGWIDDKFLEAERKKTIDKKKLQIAQEQQSRMKTMENEKATIKKARQERAALRFPSYNTNAKPKPKKVPKVPKIKKVEAVPAFKLNKNRGIYTITMNYYTKEGRLDKTEEPVVFKLADHTKEMDGVSSTSSFNVEFVTPGAINSLRPKKPVKPKVVNTPIPAVEAVAPPVKSTPKKKA</sequence>
<keyword evidence="3" id="KW-1185">Reference proteome</keyword>
<evidence type="ECO:0000313" key="2">
    <source>
        <dbReference type="EMBL" id="KAE9528531.1"/>
    </source>
</evidence>
<comment type="caution">
    <text evidence="2">The sequence shown here is derived from an EMBL/GenBank/DDBJ whole genome shotgun (WGS) entry which is preliminary data.</text>
</comment>